<evidence type="ECO:0000256" key="16">
    <source>
        <dbReference type="SAM" id="Coils"/>
    </source>
</evidence>
<evidence type="ECO:0000256" key="10">
    <source>
        <dbReference type="ARBA" id="ARBA00022840"/>
    </source>
</evidence>
<dbReference type="Pfam" id="PF01627">
    <property type="entry name" value="Hpt"/>
    <property type="match status" value="1"/>
</dbReference>
<evidence type="ECO:0000256" key="2">
    <source>
        <dbReference type="ARBA" id="ARBA00004429"/>
    </source>
</evidence>
<evidence type="ECO:0000256" key="1">
    <source>
        <dbReference type="ARBA" id="ARBA00000085"/>
    </source>
</evidence>
<dbReference type="InterPro" id="IPR036641">
    <property type="entry name" value="HPT_dom_sf"/>
</dbReference>
<dbReference type="GO" id="GO:0000155">
    <property type="term" value="F:phosphorelay sensor kinase activity"/>
    <property type="evidence" value="ECO:0007669"/>
    <property type="project" value="InterPro"/>
</dbReference>
<keyword evidence="6 15" id="KW-0597">Phosphoprotein</keyword>
<reference evidence="21 23" key="1">
    <citation type="submission" date="2015-11" db="EMBL/GenBank/DDBJ databases">
        <title>Genomic analysis of 38 Legionella species identifies large and diverse effector repertoires.</title>
        <authorList>
            <person name="Burstein D."/>
            <person name="Amaro F."/>
            <person name="Zusman T."/>
            <person name="Lifshitz Z."/>
            <person name="Cohen O."/>
            <person name="Gilbert J.A."/>
            <person name="Pupko T."/>
            <person name="Shuman H.A."/>
            <person name="Segal G."/>
        </authorList>
    </citation>
    <scope>NUCLEOTIDE SEQUENCE [LARGE SCALE GENOMIC DNA]</scope>
    <source>
        <strain evidence="21 23">ORW</strain>
    </source>
</reference>
<keyword evidence="5" id="KW-0997">Cell inner membrane</keyword>
<dbReference type="PROSITE" id="PS50113">
    <property type="entry name" value="PAC"/>
    <property type="match status" value="1"/>
</dbReference>
<dbReference type="SMART" id="SM00448">
    <property type="entry name" value="REC"/>
    <property type="match status" value="1"/>
</dbReference>
<keyword evidence="8" id="KW-0812">Transmembrane</keyword>
<evidence type="ECO:0000256" key="6">
    <source>
        <dbReference type="ARBA" id="ARBA00022553"/>
    </source>
</evidence>
<keyword evidence="10" id="KW-0067">ATP-binding</keyword>
<dbReference type="Gene3D" id="3.40.50.2300">
    <property type="match status" value="1"/>
</dbReference>
<keyword evidence="13" id="KW-0472">Membrane</keyword>
<evidence type="ECO:0000256" key="11">
    <source>
        <dbReference type="ARBA" id="ARBA00022989"/>
    </source>
</evidence>
<evidence type="ECO:0000259" key="19">
    <source>
        <dbReference type="PROSITE" id="PS50113"/>
    </source>
</evidence>
<dbReference type="Gene3D" id="1.20.120.160">
    <property type="entry name" value="HPT domain"/>
    <property type="match status" value="1"/>
</dbReference>
<feature type="domain" description="HPt" evidence="20">
    <location>
        <begin position="589"/>
        <end position="685"/>
    </location>
</feature>
<dbReference type="InterPro" id="IPR003594">
    <property type="entry name" value="HATPase_dom"/>
</dbReference>
<dbReference type="SUPFAM" id="SSF52172">
    <property type="entry name" value="CheY-like"/>
    <property type="match status" value="1"/>
</dbReference>
<dbReference type="EMBL" id="LR134173">
    <property type="protein sequence ID" value="VEB34178.1"/>
    <property type="molecule type" value="Genomic_DNA"/>
</dbReference>
<dbReference type="InterPro" id="IPR035965">
    <property type="entry name" value="PAS-like_dom_sf"/>
</dbReference>
<dbReference type="EMBL" id="LNXW01000013">
    <property type="protein sequence ID" value="KTC80856.1"/>
    <property type="molecule type" value="Genomic_DNA"/>
</dbReference>
<dbReference type="InterPro" id="IPR004358">
    <property type="entry name" value="Sig_transdc_His_kin-like_C"/>
</dbReference>
<feature type="domain" description="Response regulatory" evidence="18">
    <location>
        <begin position="435"/>
        <end position="554"/>
    </location>
</feature>
<feature type="modified residue" description="Phosphohistidine" evidence="14">
    <location>
        <position position="628"/>
    </location>
</feature>
<evidence type="ECO:0000256" key="15">
    <source>
        <dbReference type="PROSITE-ProRule" id="PRU00169"/>
    </source>
</evidence>
<dbReference type="PROSITE" id="PS50894">
    <property type="entry name" value="HPT"/>
    <property type="match status" value="1"/>
</dbReference>
<dbReference type="Pfam" id="PF02518">
    <property type="entry name" value="HATPase_c"/>
    <property type="match status" value="1"/>
</dbReference>
<proteinExistence type="predicted"/>
<evidence type="ECO:0000256" key="14">
    <source>
        <dbReference type="PROSITE-ProRule" id="PRU00110"/>
    </source>
</evidence>
<evidence type="ECO:0000256" key="7">
    <source>
        <dbReference type="ARBA" id="ARBA00022679"/>
    </source>
</evidence>
<dbReference type="PRINTS" id="PR00344">
    <property type="entry name" value="BCTRLSENSOR"/>
</dbReference>
<comment type="catalytic activity">
    <reaction evidence="1">
        <text>ATP + protein L-histidine = ADP + protein N-phospho-L-histidine.</text>
        <dbReference type="EC" id="2.7.13.3"/>
    </reaction>
</comment>
<keyword evidence="10" id="KW-0547">Nucleotide-binding</keyword>
<protein>
    <recommendedName>
        <fullName evidence="3">histidine kinase</fullName>
        <ecNumber evidence="3">2.7.13.3</ecNumber>
    </recommendedName>
</protein>
<dbReference type="OrthoDB" id="9770795at2"/>
<dbReference type="SMART" id="SM00387">
    <property type="entry name" value="HATPase_c"/>
    <property type="match status" value="1"/>
</dbReference>
<dbReference type="SUPFAM" id="SSF55785">
    <property type="entry name" value="PYP-like sensor domain (PAS domain)"/>
    <property type="match status" value="1"/>
</dbReference>
<name>A0A0W0SBN7_9GAMM</name>
<keyword evidence="12" id="KW-0902">Two-component regulatory system</keyword>
<dbReference type="InterPro" id="IPR036097">
    <property type="entry name" value="HisK_dim/P_sf"/>
</dbReference>
<keyword evidence="11" id="KW-1133">Transmembrane helix</keyword>
<evidence type="ECO:0000256" key="8">
    <source>
        <dbReference type="ARBA" id="ARBA00022692"/>
    </source>
</evidence>
<sequence length="685" mass="77416">MAKKETSNSTNLVADLEKTINTLQKKVNHLEAQCTQLKKLLDALPGDIYWKDLKGVWSGINQRCIESLHHMKFIKECNENEVIGKTDYELFSKQTADLFRANDLEVVEKNVELSREEKTILPSGEEVILLSTKRPLLDKSGKIVGIVGNTIDITYLKKIETELMKARDKAEAANRAKDEFIRHMSHDIRTPLSGIIGMSSILEQEAQNAREKEHARMINISGEHLLALLNGVLDIIAAGSQQENVIHESVCNVHHLIRSITDLEFPTITLKNLNLIVTIDINTPEWITTDEVKLHRILLNLLGNAVKFTEKGFVEIGVKPKSHSHGKTFLEFFVKDTGPGIKPKDKNKIFKRFYRATPNDQGIYSGHGVGLHIVKRYTQLLKGKIRVDSTIHTGTTFTLTIPVHIAEKPANQPDPPPSAIIMQKNPLANTGHSPRVLLIEDNAIALKMLENLLQQLGIQFLSASTGSKALELFQSHTFDWVLTDIGLPDTTGIHLAKQFRAHEQNNNQPPTPIIGLTAHPVADVENECLQAGMNRVITKPLRSNMLEEFLAHYSTIQTDELPTTKFESMLPIDEYPLFDLTHGINNLGSETALKKIMPLFIEENVKDLIKTTQAWEKQDLIEIHKITHKIKSSALYCGTIRMRQACEALERHFQHHPKIYPQALYQQFLQVHQETITAVRDWIQQ</sequence>
<evidence type="ECO:0000313" key="21">
    <source>
        <dbReference type="EMBL" id="KTC80856.1"/>
    </source>
</evidence>
<dbReference type="SMART" id="SM00388">
    <property type="entry name" value="HisKA"/>
    <property type="match status" value="1"/>
</dbReference>
<dbReference type="InterPro" id="IPR001789">
    <property type="entry name" value="Sig_transdc_resp-reg_receiver"/>
</dbReference>
<evidence type="ECO:0000259" key="17">
    <source>
        <dbReference type="PROSITE" id="PS50109"/>
    </source>
</evidence>
<dbReference type="Proteomes" id="UP000277577">
    <property type="component" value="Chromosome"/>
</dbReference>
<dbReference type="PROSITE" id="PS50110">
    <property type="entry name" value="RESPONSE_REGULATORY"/>
    <property type="match status" value="1"/>
</dbReference>
<evidence type="ECO:0000313" key="22">
    <source>
        <dbReference type="EMBL" id="VEB34178.1"/>
    </source>
</evidence>
<feature type="coiled-coil region" evidence="16">
    <location>
        <begin position="13"/>
        <end position="40"/>
    </location>
</feature>
<dbReference type="InterPro" id="IPR008207">
    <property type="entry name" value="Sig_transdc_His_kin_Hpt_dom"/>
</dbReference>
<dbReference type="InterPro" id="IPR005467">
    <property type="entry name" value="His_kinase_dom"/>
</dbReference>
<feature type="domain" description="PAC" evidence="19">
    <location>
        <begin position="113"/>
        <end position="165"/>
    </location>
</feature>
<dbReference type="Gene3D" id="3.30.450.20">
    <property type="entry name" value="PAS domain"/>
    <property type="match status" value="1"/>
</dbReference>
<evidence type="ECO:0000313" key="24">
    <source>
        <dbReference type="Proteomes" id="UP000277577"/>
    </source>
</evidence>
<dbReference type="InterPro" id="IPR013656">
    <property type="entry name" value="PAS_4"/>
</dbReference>
<evidence type="ECO:0000256" key="4">
    <source>
        <dbReference type="ARBA" id="ARBA00022475"/>
    </source>
</evidence>
<dbReference type="Gene3D" id="3.30.565.10">
    <property type="entry name" value="Histidine kinase-like ATPase, C-terminal domain"/>
    <property type="match status" value="1"/>
</dbReference>
<dbReference type="CDD" id="cd17546">
    <property type="entry name" value="REC_hyHK_CKI1_RcsC-like"/>
    <property type="match status" value="1"/>
</dbReference>
<keyword evidence="7 22" id="KW-0808">Transferase</keyword>
<dbReference type="AlphaFoldDB" id="A0A0W0SBN7"/>
<reference evidence="22 24" key="2">
    <citation type="submission" date="2018-12" db="EMBL/GenBank/DDBJ databases">
        <authorList>
            <consortium name="Pathogen Informatics"/>
        </authorList>
    </citation>
    <scope>NUCLEOTIDE SEQUENCE [LARGE SCALE GENOMIC DNA]</scope>
    <source>
        <strain evidence="22 24">NCTC11976</strain>
    </source>
</reference>
<evidence type="ECO:0000313" key="23">
    <source>
        <dbReference type="Proteomes" id="UP000054921"/>
    </source>
</evidence>
<dbReference type="STRING" id="28084.Lche_2876"/>
<dbReference type="InterPro" id="IPR003661">
    <property type="entry name" value="HisK_dim/P_dom"/>
</dbReference>
<keyword evidence="24" id="KW-1185">Reference proteome</keyword>
<evidence type="ECO:0000259" key="18">
    <source>
        <dbReference type="PROSITE" id="PS50110"/>
    </source>
</evidence>
<evidence type="ECO:0000256" key="13">
    <source>
        <dbReference type="ARBA" id="ARBA00023136"/>
    </source>
</evidence>
<dbReference type="SUPFAM" id="SSF55874">
    <property type="entry name" value="ATPase domain of HSP90 chaperone/DNA topoisomerase II/histidine kinase"/>
    <property type="match status" value="1"/>
</dbReference>
<dbReference type="InterPro" id="IPR036890">
    <property type="entry name" value="HATPase_C_sf"/>
</dbReference>
<evidence type="ECO:0000256" key="3">
    <source>
        <dbReference type="ARBA" id="ARBA00012438"/>
    </source>
</evidence>
<dbReference type="Pfam" id="PF08448">
    <property type="entry name" value="PAS_4"/>
    <property type="match status" value="1"/>
</dbReference>
<dbReference type="GO" id="GO:0005886">
    <property type="term" value="C:plasma membrane"/>
    <property type="evidence" value="ECO:0007669"/>
    <property type="project" value="UniProtKB-SubCell"/>
</dbReference>
<comment type="subcellular location">
    <subcellularLocation>
        <location evidence="2">Cell inner membrane</location>
        <topology evidence="2">Multi-pass membrane protein</topology>
    </subcellularLocation>
</comment>
<feature type="domain" description="Histidine kinase" evidence="17">
    <location>
        <begin position="183"/>
        <end position="405"/>
    </location>
</feature>
<evidence type="ECO:0000259" key="20">
    <source>
        <dbReference type="PROSITE" id="PS50894"/>
    </source>
</evidence>
<dbReference type="Proteomes" id="UP000054921">
    <property type="component" value="Unassembled WGS sequence"/>
</dbReference>
<dbReference type="Pfam" id="PF00512">
    <property type="entry name" value="HisKA"/>
    <property type="match status" value="1"/>
</dbReference>
<dbReference type="CDD" id="cd00082">
    <property type="entry name" value="HisKA"/>
    <property type="match status" value="1"/>
</dbReference>
<dbReference type="InterPro" id="IPR011006">
    <property type="entry name" value="CheY-like_superfamily"/>
</dbReference>
<dbReference type="SUPFAM" id="SSF47226">
    <property type="entry name" value="Histidine-containing phosphotransfer domain, HPT domain"/>
    <property type="match status" value="1"/>
</dbReference>
<organism evidence="21 23">
    <name type="scientific">Legionella cherrii</name>
    <dbReference type="NCBI Taxonomy" id="28084"/>
    <lineage>
        <taxon>Bacteria</taxon>
        <taxon>Pseudomonadati</taxon>
        <taxon>Pseudomonadota</taxon>
        <taxon>Gammaproteobacteria</taxon>
        <taxon>Legionellales</taxon>
        <taxon>Legionellaceae</taxon>
        <taxon>Legionella</taxon>
    </lineage>
</organism>
<dbReference type="Gene3D" id="1.10.287.130">
    <property type="match status" value="1"/>
</dbReference>
<evidence type="ECO:0000256" key="9">
    <source>
        <dbReference type="ARBA" id="ARBA00022777"/>
    </source>
</evidence>
<evidence type="ECO:0000256" key="5">
    <source>
        <dbReference type="ARBA" id="ARBA00022519"/>
    </source>
</evidence>
<gene>
    <name evidence="22" type="primary">arcB_1</name>
    <name evidence="21" type="ORF">Lche_2876</name>
    <name evidence="22" type="ORF">NCTC11976_00710</name>
</gene>
<evidence type="ECO:0000256" key="12">
    <source>
        <dbReference type="ARBA" id="ARBA00023012"/>
    </source>
</evidence>
<dbReference type="PROSITE" id="PS50109">
    <property type="entry name" value="HIS_KIN"/>
    <property type="match status" value="1"/>
</dbReference>
<dbReference type="PANTHER" id="PTHR43047">
    <property type="entry name" value="TWO-COMPONENT HISTIDINE PROTEIN KINASE"/>
    <property type="match status" value="1"/>
</dbReference>
<dbReference type="EC" id="2.7.13.3" evidence="3"/>
<dbReference type="SUPFAM" id="SSF47384">
    <property type="entry name" value="Homodimeric domain of signal transducing histidine kinase"/>
    <property type="match status" value="1"/>
</dbReference>
<keyword evidence="4" id="KW-1003">Cell membrane</keyword>
<keyword evidence="16" id="KW-0175">Coiled coil</keyword>
<dbReference type="PATRIC" id="fig|28084.5.peg.3121"/>
<dbReference type="Pfam" id="PF00072">
    <property type="entry name" value="Response_reg"/>
    <property type="match status" value="1"/>
</dbReference>
<dbReference type="RefSeq" id="WP_028381405.1">
    <property type="nucleotide sequence ID" value="NZ_CAAAIT010000006.1"/>
</dbReference>
<accession>A0A0W0SBN7</accession>
<keyword evidence="9 21" id="KW-0418">Kinase</keyword>
<feature type="modified residue" description="4-aspartylphosphate" evidence="15">
    <location>
        <position position="484"/>
    </location>
</feature>
<dbReference type="InterPro" id="IPR000700">
    <property type="entry name" value="PAS-assoc_C"/>
</dbReference>